<dbReference type="Proteomes" id="UP000886998">
    <property type="component" value="Unassembled WGS sequence"/>
</dbReference>
<dbReference type="AlphaFoldDB" id="A0A8X6X6J9"/>
<accession>A0A8X6X6J9</accession>
<sequence>MRPNAHVSASKPFYHSSKLYVQGELKDLIKERNKARKTWQLTTDNLAQQAKAEFKTDYKTKLKEKIYHYRQQAWEDNLSTLNAEDNSFGNCKVFRKKKKIRPLISALTVLPLSDTNKTEVIGTCSRDTST</sequence>
<organism evidence="1 2">
    <name type="scientific">Trichonephila inaurata madagascariensis</name>
    <dbReference type="NCBI Taxonomy" id="2747483"/>
    <lineage>
        <taxon>Eukaryota</taxon>
        <taxon>Metazoa</taxon>
        <taxon>Ecdysozoa</taxon>
        <taxon>Arthropoda</taxon>
        <taxon>Chelicerata</taxon>
        <taxon>Arachnida</taxon>
        <taxon>Araneae</taxon>
        <taxon>Araneomorphae</taxon>
        <taxon>Entelegynae</taxon>
        <taxon>Araneoidea</taxon>
        <taxon>Nephilidae</taxon>
        <taxon>Trichonephila</taxon>
        <taxon>Trichonephila inaurata</taxon>
    </lineage>
</organism>
<keyword evidence="2" id="KW-1185">Reference proteome</keyword>
<comment type="caution">
    <text evidence="1">The sequence shown here is derived from an EMBL/GenBank/DDBJ whole genome shotgun (WGS) entry which is preliminary data.</text>
</comment>
<proteinExistence type="predicted"/>
<gene>
    <name evidence="1" type="primary">NCL1_48543</name>
    <name evidence="1" type="ORF">TNIN_403911</name>
</gene>
<evidence type="ECO:0000313" key="1">
    <source>
        <dbReference type="EMBL" id="GFY47739.1"/>
    </source>
</evidence>
<evidence type="ECO:0000313" key="2">
    <source>
        <dbReference type="Proteomes" id="UP000886998"/>
    </source>
</evidence>
<protein>
    <submittedName>
        <fullName evidence="1">Uncharacterized protein</fullName>
    </submittedName>
</protein>
<reference evidence="1" key="1">
    <citation type="submission" date="2020-08" db="EMBL/GenBank/DDBJ databases">
        <title>Multicomponent nature underlies the extraordinary mechanical properties of spider dragline silk.</title>
        <authorList>
            <person name="Kono N."/>
            <person name="Nakamura H."/>
            <person name="Mori M."/>
            <person name="Yoshida Y."/>
            <person name="Ohtoshi R."/>
            <person name="Malay A.D."/>
            <person name="Moran D.A.P."/>
            <person name="Tomita M."/>
            <person name="Numata K."/>
            <person name="Arakawa K."/>
        </authorList>
    </citation>
    <scope>NUCLEOTIDE SEQUENCE</scope>
</reference>
<dbReference type="EMBL" id="BMAV01006087">
    <property type="protein sequence ID" value="GFY47739.1"/>
    <property type="molecule type" value="Genomic_DNA"/>
</dbReference>
<name>A0A8X6X6J9_9ARAC</name>